<sequence>MPLSVSASPADGGNDASGQSHVRIHVGLRGGHVIQPVLSLPRSARLATNVHFFLNGLAFATWGVHVPTFKHLHGLSEAEVALAMLAAGVGALVAVLWAGALVGRFGARAVCAVSGLMTAAAVGALLQLPSYWTGVMGLFVFGVANSLFDVAMNAHAVEVEAAYGRPIMSSCHGFFSLGGLGGAALASLLAVAGVAATTHTLWVAIGAAALTIAVVPAMLPDRAQTSDETGYSFMRPRGVIVLLGAMAALGLVAEGAMYDWSVLYLRESLASPQALAALAYASFSVAMAIGRFAGDRARARLGALTLLSVGGTLAASAMLAVLLIGHPVAALAGFALVGLGISNVVPVLFSCASRVPGISPAHGISGVASLGYLGFLSGPPIIGAVAQVATLPVALCLVALFAAALAVLARRVLPIMGELGTSTDDKASRSVPVGQEPRQHG</sequence>
<protein>
    <submittedName>
        <fullName evidence="7">Major facilitator superfamily MFS_1</fullName>
    </submittedName>
</protein>
<dbReference type="GO" id="GO:0022857">
    <property type="term" value="F:transmembrane transporter activity"/>
    <property type="evidence" value="ECO:0007669"/>
    <property type="project" value="InterPro"/>
</dbReference>
<feature type="transmembrane region" description="Helical" evidence="5">
    <location>
        <begin position="239"/>
        <end position="258"/>
    </location>
</feature>
<dbReference type="InterPro" id="IPR020846">
    <property type="entry name" value="MFS_dom"/>
</dbReference>
<dbReference type="eggNOG" id="COG0738">
    <property type="taxonomic scope" value="Bacteria"/>
</dbReference>
<feature type="transmembrane region" description="Helical" evidence="5">
    <location>
        <begin position="301"/>
        <end position="324"/>
    </location>
</feature>
<feature type="transmembrane region" description="Helical" evidence="5">
    <location>
        <begin position="361"/>
        <end position="382"/>
    </location>
</feature>
<keyword evidence="8" id="KW-1185">Reference proteome</keyword>
<keyword evidence="4 5" id="KW-0472">Membrane</keyword>
<dbReference type="InterPro" id="IPR036259">
    <property type="entry name" value="MFS_trans_sf"/>
</dbReference>
<comment type="subcellular location">
    <subcellularLocation>
        <location evidence="1">Membrane</location>
        <topology evidence="1">Multi-pass membrane protein</topology>
    </subcellularLocation>
</comment>
<evidence type="ECO:0000313" key="7">
    <source>
        <dbReference type="EMBL" id="ABD68186.1"/>
    </source>
</evidence>
<feature type="transmembrane region" description="Helical" evidence="5">
    <location>
        <begin position="330"/>
        <end position="349"/>
    </location>
</feature>
<evidence type="ECO:0000256" key="2">
    <source>
        <dbReference type="ARBA" id="ARBA00022692"/>
    </source>
</evidence>
<evidence type="ECO:0000259" key="6">
    <source>
        <dbReference type="PROSITE" id="PS50850"/>
    </source>
</evidence>
<evidence type="ECO:0000256" key="1">
    <source>
        <dbReference type="ARBA" id="ARBA00004141"/>
    </source>
</evidence>
<dbReference type="EMBL" id="CP000267">
    <property type="protein sequence ID" value="ABD68186.1"/>
    <property type="molecule type" value="Genomic_DNA"/>
</dbReference>
<keyword evidence="2 5" id="KW-0812">Transmembrane</keyword>
<reference evidence="8" key="1">
    <citation type="submission" date="2006-02" db="EMBL/GenBank/DDBJ databases">
        <title>Complete sequence of chromosome of Rhodoferax ferrireducens DSM 15236.</title>
        <authorList>
            <person name="Copeland A."/>
            <person name="Lucas S."/>
            <person name="Lapidus A."/>
            <person name="Barry K."/>
            <person name="Detter J.C."/>
            <person name="Glavina del Rio T."/>
            <person name="Hammon N."/>
            <person name="Israni S."/>
            <person name="Pitluck S."/>
            <person name="Brettin T."/>
            <person name="Bruce D."/>
            <person name="Han C."/>
            <person name="Tapia R."/>
            <person name="Gilna P."/>
            <person name="Kiss H."/>
            <person name="Schmutz J."/>
            <person name="Larimer F."/>
            <person name="Land M."/>
            <person name="Kyrpides N."/>
            <person name="Ivanova N."/>
            <person name="Richardson P."/>
        </authorList>
    </citation>
    <scope>NUCLEOTIDE SEQUENCE [LARGE SCALE GENOMIC DNA]</scope>
    <source>
        <strain evidence="8">ATCC BAA-621 / DSM 15236 / T118</strain>
    </source>
</reference>
<feature type="transmembrane region" description="Helical" evidence="5">
    <location>
        <begin position="173"/>
        <end position="195"/>
    </location>
</feature>
<feature type="transmembrane region" description="Helical" evidence="5">
    <location>
        <begin position="270"/>
        <end position="289"/>
    </location>
</feature>
<keyword evidence="3 5" id="KW-1133">Transmembrane helix</keyword>
<dbReference type="SUPFAM" id="SSF103473">
    <property type="entry name" value="MFS general substrate transporter"/>
    <property type="match status" value="1"/>
</dbReference>
<gene>
    <name evidence="7" type="ordered locus">Rfer_0434</name>
</gene>
<feature type="transmembrane region" description="Helical" evidence="5">
    <location>
        <begin position="132"/>
        <end position="152"/>
    </location>
</feature>
<dbReference type="GO" id="GO:0016020">
    <property type="term" value="C:membrane"/>
    <property type="evidence" value="ECO:0007669"/>
    <property type="project" value="UniProtKB-SubCell"/>
</dbReference>
<dbReference type="PROSITE" id="PS50850">
    <property type="entry name" value="MFS"/>
    <property type="match status" value="1"/>
</dbReference>
<accession>Q221W7</accession>
<dbReference type="STRING" id="338969.Rfer_0434"/>
<proteinExistence type="predicted"/>
<feature type="transmembrane region" description="Helical" evidence="5">
    <location>
        <begin position="109"/>
        <end position="126"/>
    </location>
</feature>
<organism evidence="7 8">
    <name type="scientific">Albidiferax ferrireducens (strain ATCC BAA-621 / DSM 15236 / T118)</name>
    <name type="common">Rhodoferax ferrireducens</name>
    <dbReference type="NCBI Taxonomy" id="338969"/>
    <lineage>
        <taxon>Bacteria</taxon>
        <taxon>Pseudomonadati</taxon>
        <taxon>Pseudomonadota</taxon>
        <taxon>Betaproteobacteria</taxon>
        <taxon>Burkholderiales</taxon>
        <taxon>Comamonadaceae</taxon>
        <taxon>Rhodoferax</taxon>
    </lineage>
</organism>
<dbReference type="AlphaFoldDB" id="Q221W7"/>
<dbReference type="KEGG" id="rfr:Rfer_0434"/>
<dbReference type="InterPro" id="IPR051788">
    <property type="entry name" value="MFS_Transporter"/>
</dbReference>
<dbReference type="HOGENOM" id="CLU_035309_1_1_4"/>
<feature type="domain" description="Major facilitator superfamily (MFS) profile" evidence="6">
    <location>
        <begin position="44"/>
        <end position="411"/>
    </location>
</feature>
<evidence type="ECO:0000256" key="4">
    <source>
        <dbReference type="ARBA" id="ARBA00023136"/>
    </source>
</evidence>
<evidence type="ECO:0000256" key="3">
    <source>
        <dbReference type="ARBA" id="ARBA00022989"/>
    </source>
</evidence>
<evidence type="ECO:0000256" key="5">
    <source>
        <dbReference type="SAM" id="Phobius"/>
    </source>
</evidence>
<dbReference type="InterPro" id="IPR011701">
    <property type="entry name" value="MFS"/>
</dbReference>
<dbReference type="OrthoDB" id="9810941at2"/>
<dbReference type="Gene3D" id="1.20.1250.20">
    <property type="entry name" value="MFS general substrate transporter like domains"/>
    <property type="match status" value="2"/>
</dbReference>
<dbReference type="Proteomes" id="UP000008332">
    <property type="component" value="Chromosome"/>
</dbReference>
<dbReference type="PANTHER" id="PTHR23514">
    <property type="entry name" value="BYPASS OF STOP CODON PROTEIN 6"/>
    <property type="match status" value="1"/>
</dbReference>
<dbReference type="PANTHER" id="PTHR23514:SF13">
    <property type="entry name" value="INNER MEMBRANE PROTEIN YBJJ"/>
    <property type="match status" value="1"/>
</dbReference>
<feature type="transmembrane region" description="Helical" evidence="5">
    <location>
        <begin position="201"/>
        <end position="219"/>
    </location>
</feature>
<dbReference type="Pfam" id="PF07690">
    <property type="entry name" value="MFS_1"/>
    <property type="match status" value="1"/>
</dbReference>
<feature type="transmembrane region" description="Helical" evidence="5">
    <location>
        <begin position="388"/>
        <end position="409"/>
    </location>
</feature>
<feature type="transmembrane region" description="Helical" evidence="5">
    <location>
        <begin position="80"/>
        <end position="102"/>
    </location>
</feature>
<dbReference type="CDD" id="cd17393">
    <property type="entry name" value="MFS_MosC_like"/>
    <property type="match status" value="1"/>
</dbReference>
<name>Q221W7_ALBFT</name>
<evidence type="ECO:0000313" key="8">
    <source>
        <dbReference type="Proteomes" id="UP000008332"/>
    </source>
</evidence>